<dbReference type="Proteomes" id="UP000472267">
    <property type="component" value="Chromosome 1"/>
</dbReference>
<keyword evidence="2" id="KW-1185">Reference proteome</keyword>
<reference evidence="1" key="1">
    <citation type="submission" date="2019-06" db="EMBL/GenBank/DDBJ databases">
        <authorList>
            <consortium name="Wellcome Sanger Institute Data Sharing"/>
        </authorList>
    </citation>
    <scope>NUCLEOTIDE SEQUENCE [LARGE SCALE GENOMIC DNA]</scope>
</reference>
<organism evidence="1 2">
    <name type="scientific">Salarias fasciatus</name>
    <name type="common">Jewelled blenny</name>
    <name type="synonym">Blennius fasciatus</name>
    <dbReference type="NCBI Taxonomy" id="181472"/>
    <lineage>
        <taxon>Eukaryota</taxon>
        <taxon>Metazoa</taxon>
        <taxon>Chordata</taxon>
        <taxon>Craniata</taxon>
        <taxon>Vertebrata</taxon>
        <taxon>Euteleostomi</taxon>
        <taxon>Actinopterygii</taxon>
        <taxon>Neopterygii</taxon>
        <taxon>Teleostei</taxon>
        <taxon>Neoteleostei</taxon>
        <taxon>Acanthomorphata</taxon>
        <taxon>Ovalentaria</taxon>
        <taxon>Blenniimorphae</taxon>
        <taxon>Blenniiformes</taxon>
        <taxon>Blennioidei</taxon>
        <taxon>Blenniidae</taxon>
        <taxon>Salariinae</taxon>
        <taxon>Salarias</taxon>
    </lineage>
</organism>
<evidence type="ECO:0000313" key="2">
    <source>
        <dbReference type="Proteomes" id="UP000472267"/>
    </source>
</evidence>
<dbReference type="AlphaFoldDB" id="A0A672G8P5"/>
<dbReference type="InParanoid" id="A0A672G8P5"/>
<reference evidence="1" key="3">
    <citation type="submission" date="2025-09" db="UniProtKB">
        <authorList>
            <consortium name="Ensembl"/>
        </authorList>
    </citation>
    <scope>IDENTIFICATION</scope>
</reference>
<sequence length="100" mass="11205">GFGSSARFRGLPSPLNTHVAATLLTELSHSRRLFLYLLYNFIFSCLYSSKSCCFSLSVVFNKVRAADSFTSGWLRSCGTNFIEDTLLRRSCIVTLRHASL</sequence>
<name>A0A672G8P5_SALFA</name>
<accession>A0A672G8P5</accession>
<evidence type="ECO:0000313" key="1">
    <source>
        <dbReference type="Ensembl" id="ENSSFAP00005015258.1"/>
    </source>
</evidence>
<protein>
    <submittedName>
        <fullName evidence="1">Uncharacterized protein</fullName>
    </submittedName>
</protein>
<reference evidence="1" key="2">
    <citation type="submission" date="2025-08" db="UniProtKB">
        <authorList>
            <consortium name="Ensembl"/>
        </authorList>
    </citation>
    <scope>IDENTIFICATION</scope>
</reference>
<proteinExistence type="predicted"/>
<dbReference type="Ensembl" id="ENSSFAT00005015883.1">
    <property type="protein sequence ID" value="ENSSFAP00005015258.1"/>
    <property type="gene ID" value="ENSSFAG00005008160.1"/>
</dbReference>